<feature type="compositionally biased region" description="Low complexity" evidence="1">
    <location>
        <begin position="7"/>
        <end position="16"/>
    </location>
</feature>
<dbReference type="PANTHER" id="PTHR42736:SF1">
    <property type="entry name" value="PROTEIN-GLUTAMINE GAMMA-GLUTAMYLTRANSFERASE"/>
    <property type="match status" value="1"/>
</dbReference>
<feature type="compositionally biased region" description="Low complexity" evidence="1">
    <location>
        <begin position="1050"/>
        <end position="1088"/>
    </location>
</feature>
<dbReference type="InterPro" id="IPR038765">
    <property type="entry name" value="Papain-like_cys_pep_sf"/>
</dbReference>
<dbReference type="SMART" id="SM00460">
    <property type="entry name" value="TGc"/>
    <property type="match status" value="1"/>
</dbReference>
<dbReference type="Proteomes" id="UP000199671">
    <property type="component" value="Unassembled WGS sequence"/>
</dbReference>
<feature type="transmembrane region" description="Helical" evidence="2">
    <location>
        <begin position="553"/>
        <end position="576"/>
    </location>
</feature>
<dbReference type="Pfam" id="PF11992">
    <property type="entry name" value="TgpA_N"/>
    <property type="match status" value="1"/>
</dbReference>
<feature type="transmembrane region" description="Helical" evidence="2">
    <location>
        <begin position="588"/>
        <end position="607"/>
    </location>
</feature>
<proteinExistence type="predicted"/>
<feature type="transmembrane region" description="Helical" evidence="2">
    <location>
        <begin position="453"/>
        <end position="474"/>
    </location>
</feature>
<accession>A0A1G9RNL3</accession>
<sequence length="1299" mass="133441">MPAEPQRPGSPTGPGRARPRRPAYRRATRGRRPRRPRGIPWAAPTPTGCQVLLLASALTAGGVWAGLSLLRNLGLLLASLAAAGLLAGWMMALSARPRLRLTGPGDVHAGERAVWRLAVTTRLPRWVPLWVSWRVDGARFLIPVAAGGCAISYTPPRRGRLGVGVERLTCYDPLGLARARIPADGDGDLLVLPRPLPPPPQAIAVLPDAADTEAGASAARARGAGGRIQPGNLRDYRPGDSLGAVHWRQSARVDRLLVVDREHERRRARRLRLDVRANAYAAGSETPESLAGAAAFETAVSRAAGVIEAWMREGHAVELRLGAERHRAAPAHGVTLLRRLAVAATAPAAGAPAAPGDDKPEPGPPRKMPERDADVVITGVAADPPPQPAEGGHLLRVDRTPDPYSAPTPQPARTAALRETSPGVAGGHARLPGAAPQSAAAKRPPLRTARWQPLAAAVSVVALWHLATIALAPLLSPEPWAARGLAVAAATVLVPALVRTAWPYRAGLACAAGLAAGAGVLLWCWRGTGQVSAWLADPVGQLRVGGAMLRDGVAPLATAGALGFFLCLLTLLLAWVCALMSAGGADRCGLTGLVPAAALPAPGVVLGRNPDDAVVLAAAAGVLALIITSAPTPALGAGRARRRRHEEDPWPRPAGSSAGRGSLGVLMRVAGNLVGITAVTALAAALAAGAVSLAPALPARPWSWNVSGAGAATVSVPETTLALGKDLVRGSQATVFEYTTEGVPPGADLRFTLAVIRDLDGEVWEPLDEPGTTGVNSLAEPVGVGALTAGGAVVAAGLTESDLRIGAADLQQIHIRIQNLSSTRLPVAQSTVMIRRNRAPSGGAALDLRSWVWVPGTSTAVSRDGATELGAGYTALGWNAVAGADGAPQVFPPYAAVAAEPAALAAYTDTPPGSDMIAATAREVVEAAGLGGSDAAPAAQAAALTAWFHTGDFVYDESAPGGFDTAGVPPVETITSFLDERRGYCVHYAAAFTLMARGLGLPTRIVIGYASRAGEATTTVSGRDLHAWPEVWFDGVGWVAFEPTPGGAGARADTGTTVSSEPTAEGTTTAASASARATPATVRPTASAKATGSSTVGVTVLGARLGRRLWPLGAVCVVLLLAAPALVRVGRRRRRLRRIRDGDRPAAAAWEELADTAADLGLWNAAGRGDRGGGGAGDAARRAGPRARTHEALAEYLAAAPELSADVRRALKELAEAAVAEAFAGGTGGTPDDAESGNGDGTGEDTAGGADDGAADERLRLTRRLRTATTGLARTTSSVRRLRARLLPASLWRRLRAGR</sequence>
<feature type="domain" description="Transglutaminase-like" evidence="3">
    <location>
        <begin position="977"/>
        <end position="1045"/>
    </location>
</feature>
<feature type="transmembrane region" description="Helical" evidence="2">
    <location>
        <begin position="613"/>
        <end position="635"/>
    </location>
</feature>
<evidence type="ECO:0000256" key="1">
    <source>
        <dbReference type="SAM" id="MobiDB-lite"/>
    </source>
</evidence>
<feature type="region of interest" description="Disordered" evidence="1">
    <location>
        <begin position="215"/>
        <end position="235"/>
    </location>
</feature>
<evidence type="ECO:0000259" key="3">
    <source>
        <dbReference type="SMART" id="SM00460"/>
    </source>
</evidence>
<feature type="transmembrane region" description="Helical" evidence="2">
    <location>
        <begin position="1109"/>
        <end position="1130"/>
    </location>
</feature>
<feature type="transmembrane region" description="Helical" evidence="2">
    <location>
        <begin position="480"/>
        <end position="498"/>
    </location>
</feature>
<evidence type="ECO:0000313" key="4">
    <source>
        <dbReference type="EMBL" id="SDM24784.1"/>
    </source>
</evidence>
<feature type="region of interest" description="Disordered" evidence="1">
    <location>
        <begin position="348"/>
        <end position="443"/>
    </location>
</feature>
<evidence type="ECO:0000313" key="5">
    <source>
        <dbReference type="Proteomes" id="UP000199671"/>
    </source>
</evidence>
<feature type="transmembrane region" description="Helical" evidence="2">
    <location>
        <begin position="73"/>
        <end position="93"/>
    </location>
</feature>
<dbReference type="EMBL" id="FNHU01000001">
    <property type="protein sequence ID" value="SDM24784.1"/>
    <property type="molecule type" value="Genomic_DNA"/>
</dbReference>
<feature type="compositionally biased region" description="Basic residues" evidence="1">
    <location>
        <begin position="17"/>
        <end position="37"/>
    </location>
</feature>
<dbReference type="InterPro" id="IPR021878">
    <property type="entry name" value="TgpA_N"/>
</dbReference>
<gene>
    <name evidence="4" type="ORF">SAMN04487766_10176</name>
</gene>
<feature type="transmembrane region" description="Helical" evidence="2">
    <location>
        <begin position="41"/>
        <end position="67"/>
    </location>
</feature>
<evidence type="ECO:0000256" key="2">
    <source>
        <dbReference type="SAM" id="Phobius"/>
    </source>
</evidence>
<dbReference type="InterPro" id="IPR002931">
    <property type="entry name" value="Transglutaminase-like"/>
</dbReference>
<organism evidence="4 5">
    <name type="scientific">Actinomyces ruminicola</name>
    <dbReference type="NCBI Taxonomy" id="332524"/>
    <lineage>
        <taxon>Bacteria</taxon>
        <taxon>Bacillati</taxon>
        <taxon>Actinomycetota</taxon>
        <taxon>Actinomycetes</taxon>
        <taxon>Actinomycetales</taxon>
        <taxon>Actinomycetaceae</taxon>
        <taxon>Actinomyces</taxon>
    </lineage>
</organism>
<reference evidence="4 5" key="1">
    <citation type="submission" date="2016-10" db="EMBL/GenBank/DDBJ databases">
        <authorList>
            <person name="de Groot N.N."/>
        </authorList>
    </citation>
    <scope>NUCLEOTIDE SEQUENCE [LARGE SCALE GENOMIC DNA]</scope>
    <source>
        <strain evidence="4 5">KPR-7B</strain>
    </source>
</reference>
<dbReference type="Pfam" id="PF01841">
    <property type="entry name" value="Transglut_core"/>
    <property type="match status" value="1"/>
</dbReference>
<dbReference type="SUPFAM" id="SSF54001">
    <property type="entry name" value="Cysteine proteinases"/>
    <property type="match status" value="1"/>
</dbReference>
<dbReference type="PANTHER" id="PTHR42736">
    <property type="entry name" value="PROTEIN-GLUTAMINE GAMMA-GLUTAMYLTRANSFERASE"/>
    <property type="match status" value="1"/>
</dbReference>
<protein>
    <submittedName>
        <fullName evidence="4">Uncharacterized conserved protein, DUF58 family, contains vWF domain</fullName>
    </submittedName>
</protein>
<feature type="region of interest" description="Disordered" evidence="1">
    <location>
        <begin position="1046"/>
        <end position="1091"/>
    </location>
</feature>
<feature type="transmembrane region" description="Helical" evidence="2">
    <location>
        <begin position="669"/>
        <end position="691"/>
    </location>
</feature>
<feature type="region of interest" description="Disordered" evidence="1">
    <location>
        <begin position="1"/>
        <end position="41"/>
    </location>
</feature>
<dbReference type="Gene3D" id="3.10.620.30">
    <property type="match status" value="1"/>
</dbReference>
<keyword evidence="2" id="KW-1133">Transmembrane helix</keyword>
<feature type="transmembrane region" description="Helical" evidence="2">
    <location>
        <begin position="505"/>
        <end position="525"/>
    </location>
</feature>
<keyword evidence="2" id="KW-0812">Transmembrane</keyword>
<keyword evidence="2" id="KW-0472">Membrane</keyword>
<name>A0A1G9RNL3_9ACTO</name>
<dbReference type="RefSeq" id="WP_176760748.1">
    <property type="nucleotide sequence ID" value="NZ_FNHU01000001.1"/>
</dbReference>
<feature type="region of interest" description="Disordered" evidence="1">
    <location>
        <begin position="1223"/>
        <end position="1256"/>
    </location>
</feature>
<feature type="region of interest" description="Disordered" evidence="1">
    <location>
        <begin position="637"/>
        <end position="657"/>
    </location>
</feature>
<dbReference type="InterPro" id="IPR052901">
    <property type="entry name" value="Bact_TGase-like"/>
</dbReference>